<dbReference type="InterPro" id="IPR057892">
    <property type="entry name" value="LIP-1_CC2"/>
</dbReference>
<feature type="domain" description="Liprin-alpha CC2" evidence="4">
    <location>
        <begin position="38"/>
        <end position="187"/>
    </location>
</feature>
<dbReference type="Proteomes" id="UP000664991">
    <property type="component" value="Unassembled WGS sequence"/>
</dbReference>
<evidence type="ECO:0000313" key="6">
    <source>
        <dbReference type="Proteomes" id="UP000664991"/>
    </source>
</evidence>
<evidence type="ECO:0000313" key="5">
    <source>
        <dbReference type="EMBL" id="KAG5213001.1"/>
    </source>
</evidence>
<feature type="region of interest" description="Disordered" evidence="3">
    <location>
        <begin position="260"/>
        <end position="292"/>
    </location>
</feature>
<dbReference type="GO" id="GO:0050808">
    <property type="term" value="P:synapse organization"/>
    <property type="evidence" value="ECO:0007669"/>
    <property type="project" value="TreeGrafter"/>
</dbReference>
<keyword evidence="1" id="KW-0677">Repeat</keyword>
<proteinExistence type="predicted"/>
<organism evidence="5 6">
    <name type="scientific">Ovis aries</name>
    <name type="common">Sheep</name>
    <dbReference type="NCBI Taxonomy" id="9940"/>
    <lineage>
        <taxon>Eukaryota</taxon>
        <taxon>Metazoa</taxon>
        <taxon>Chordata</taxon>
        <taxon>Craniata</taxon>
        <taxon>Vertebrata</taxon>
        <taxon>Euteleostomi</taxon>
        <taxon>Mammalia</taxon>
        <taxon>Eutheria</taxon>
        <taxon>Laurasiatheria</taxon>
        <taxon>Artiodactyla</taxon>
        <taxon>Ruminantia</taxon>
        <taxon>Pecora</taxon>
        <taxon>Bovidae</taxon>
        <taxon>Caprinae</taxon>
        <taxon>Ovis</taxon>
    </lineage>
</organism>
<comment type="caution">
    <text evidence="5">The sequence shown here is derived from an EMBL/GenBank/DDBJ whole genome shotgun (WGS) entry which is preliminary data.</text>
</comment>
<accession>A0A836AMF0</accession>
<dbReference type="AlphaFoldDB" id="A0A836AMF0"/>
<dbReference type="Pfam" id="PF25526">
    <property type="entry name" value="LIP-1"/>
    <property type="match status" value="1"/>
</dbReference>
<evidence type="ECO:0000256" key="3">
    <source>
        <dbReference type="SAM" id="MobiDB-lite"/>
    </source>
</evidence>
<dbReference type="PANTHER" id="PTHR12587">
    <property type="entry name" value="LAR INTERACTING PROTEIN LIP -RELATED PROTEIN"/>
    <property type="match status" value="1"/>
</dbReference>
<dbReference type="GO" id="GO:0048786">
    <property type="term" value="C:presynaptic active zone"/>
    <property type="evidence" value="ECO:0007669"/>
    <property type="project" value="TreeGrafter"/>
</dbReference>
<dbReference type="EMBL" id="JAEMGP010000002">
    <property type="protein sequence ID" value="KAG5213001.1"/>
    <property type="molecule type" value="Genomic_DNA"/>
</dbReference>
<name>A0A836AMF0_SHEEP</name>
<reference evidence="5 6" key="1">
    <citation type="submission" date="2020-12" db="EMBL/GenBank/DDBJ databases">
        <title>De novo assembly of Tibetan sheep genome.</title>
        <authorList>
            <person name="Li X."/>
        </authorList>
    </citation>
    <scope>NUCLEOTIDE SEQUENCE [LARGE SCALE GENOMIC DNA]</scope>
    <source>
        <tissue evidence="5">Heart</tissue>
    </source>
</reference>
<protein>
    <recommendedName>
        <fullName evidence="4">Liprin-alpha CC2 domain-containing protein</fullName>
    </recommendedName>
</protein>
<evidence type="ECO:0000256" key="2">
    <source>
        <dbReference type="SAM" id="Coils"/>
    </source>
</evidence>
<dbReference type="PANTHER" id="PTHR12587:SF15">
    <property type="entry name" value="LIPRIN-ALPHA-1"/>
    <property type="match status" value="1"/>
</dbReference>
<keyword evidence="2" id="KW-0175">Coiled coil</keyword>
<evidence type="ECO:0000259" key="4">
    <source>
        <dbReference type="Pfam" id="PF25526"/>
    </source>
</evidence>
<feature type="coiled-coil region" evidence="2">
    <location>
        <begin position="89"/>
        <end position="179"/>
    </location>
</feature>
<dbReference type="InterPro" id="IPR029515">
    <property type="entry name" value="Liprin"/>
</dbReference>
<gene>
    <name evidence="5" type="ORF">JEQ12_008787</name>
</gene>
<evidence type="ECO:0000256" key="1">
    <source>
        <dbReference type="ARBA" id="ARBA00022737"/>
    </source>
</evidence>
<sequence>MTSELEVLKALKSLFEHHKALDKKRTSDGSLSREEDLAQVIELQEIIKKKSREQSEMKDRLAALSAHVTELDKDLDMARKDLLKSKEVNVNLQRDVREAMAQKEDMEKRITTLEKRYLAAQREAISVHNLDDKLENEIANKDSVHRQKEDKDRQLEECLELAEQKLQQMLLEVEAELAQRVAALSKARQREKMNEEHNEHSSDTVDKLLFESNERLQLHLKERMAALEDKVQPLKDQDRERGQQASTLANVAQVFENDEGVSDGEGDGVTLFSTPALLSPSGQADAKTPAGRIQEQLDKINEEIWWVHLSPAPRRLGFSEELSSA</sequence>